<keyword evidence="8 13" id="KW-0457">Lysine biosynthesis</keyword>
<dbReference type="AlphaFoldDB" id="A0A934QIA7"/>
<feature type="domain" description="Dihydrodipicolinate reductase N-terminal" evidence="14">
    <location>
        <begin position="1"/>
        <end position="124"/>
    </location>
</feature>
<dbReference type="SUPFAM" id="SSF55347">
    <property type="entry name" value="Glyceraldehyde-3-phosphate dehydrogenase-like, C-terminal domain"/>
    <property type="match status" value="1"/>
</dbReference>
<organism evidence="16 17">
    <name type="scientific">Rhodovibrio salinarum</name>
    <dbReference type="NCBI Taxonomy" id="1087"/>
    <lineage>
        <taxon>Bacteria</taxon>
        <taxon>Pseudomonadati</taxon>
        <taxon>Pseudomonadota</taxon>
        <taxon>Alphaproteobacteria</taxon>
        <taxon>Rhodospirillales</taxon>
        <taxon>Rhodovibrionaceae</taxon>
        <taxon>Rhodovibrio</taxon>
    </lineage>
</organism>
<dbReference type="InterPro" id="IPR000846">
    <property type="entry name" value="DapB_N"/>
</dbReference>
<evidence type="ECO:0000256" key="12">
    <source>
        <dbReference type="ARBA" id="ARBA00049396"/>
    </source>
</evidence>
<keyword evidence="6 13" id="KW-0560">Oxidoreductase</keyword>
<keyword evidence="3 13" id="KW-0028">Amino-acid biosynthesis</keyword>
<comment type="similarity">
    <text evidence="1 13">Belongs to the DapB family.</text>
</comment>
<evidence type="ECO:0000313" key="17">
    <source>
        <dbReference type="Proteomes" id="UP000778970"/>
    </source>
</evidence>
<feature type="binding site" evidence="13">
    <location>
        <position position="34"/>
    </location>
    <ligand>
        <name>NADP(+)</name>
        <dbReference type="ChEBI" id="CHEBI:58349"/>
    </ligand>
</feature>
<comment type="catalytic activity">
    <reaction evidence="11 13">
        <text>(S)-2,3,4,5-tetrahydrodipicolinate + NADP(+) + H2O = (2S,4S)-4-hydroxy-2,3,4,5-tetrahydrodipicolinate + NADPH + H(+)</text>
        <dbReference type="Rhea" id="RHEA:35331"/>
        <dbReference type="ChEBI" id="CHEBI:15377"/>
        <dbReference type="ChEBI" id="CHEBI:15378"/>
        <dbReference type="ChEBI" id="CHEBI:16845"/>
        <dbReference type="ChEBI" id="CHEBI:57783"/>
        <dbReference type="ChEBI" id="CHEBI:58349"/>
        <dbReference type="ChEBI" id="CHEBI:67139"/>
        <dbReference type="EC" id="1.17.1.8"/>
    </reaction>
</comment>
<dbReference type="Gene3D" id="3.30.360.10">
    <property type="entry name" value="Dihydrodipicolinate Reductase, domain 2"/>
    <property type="match status" value="1"/>
</dbReference>
<dbReference type="InterPro" id="IPR023940">
    <property type="entry name" value="DHDPR_bac"/>
</dbReference>
<comment type="subcellular location">
    <subcellularLocation>
        <location evidence="13">Cytoplasm</location>
    </subcellularLocation>
</comment>
<dbReference type="NCBIfam" id="TIGR00036">
    <property type="entry name" value="dapB"/>
    <property type="match status" value="1"/>
</dbReference>
<evidence type="ECO:0000256" key="4">
    <source>
        <dbReference type="ARBA" id="ARBA00022857"/>
    </source>
</evidence>
<feature type="binding site" evidence="13">
    <location>
        <begin position="164"/>
        <end position="165"/>
    </location>
    <ligand>
        <name>(S)-2,3,4,5-tetrahydrodipicolinate</name>
        <dbReference type="ChEBI" id="CHEBI:16845"/>
    </ligand>
</feature>
<feature type="active site" description="Proton donor/acceptor" evidence="13">
    <location>
        <position position="154"/>
    </location>
</feature>
<keyword evidence="4 13" id="KW-0521">NADP</keyword>
<keyword evidence="5 13" id="KW-0220">Diaminopimelate biosynthesis</keyword>
<evidence type="ECO:0000256" key="6">
    <source>
        <dbReference type="ARBA" id="ARBA00023002"/>
    </source>
</evidence>
<dbReference type="Pfam" id="PF05173">
    <property type="entry name" value="DapB_C"/>
    <property type="match status" value="1"/>
</dbReference>
<dbReference type="SUPFAM" id="SSF51735">
    <property type="entry name" value="NAD(P)-binding Rossmann-fold domains"/>
    <property type="match status" value="1"/>
</dbReference>
<feature type="binding site" evidence="13">
    <location>
        <begin position="7"/>
        <end position="12"/>
    </location>
    <ligand>
        <name>NAD(+)</name>
        <dbReference type="ChEBI" id="CHEBI:57540"/>
    </ligand>
</feature>
<evidence type="ECO:0000313" key="16">
    <source>
        <dbReference type="EMBL" id="MBK1696960.1"/>
    </source>
</evidence>
<feature type="binding site" evidence="13">
    <location>
        <position position="155"/>
    </location>
    <ligand>
        <name>(S)-2,3,4,5-tetrahydrodipicolinate</name>
        <dbReference type="ChEBI" id="CHEBI:16845"/>
    </ligand>
</feature>
<protein>
    <recommendedName>
        <fullName evidence="10 13">4-hydroxy-tetrahydrodipicolinate reductase</fullName>
        <shortName evidence="13">HTPA reductase</shortName>
        <ecNumber evidence="10 13">1.17.1.8</ecNumber>
    </recommendedName>
</protein>
<evidence type="ECO:0000259" key="15">
    <source>
        <dbReference type="Pfam" id="PF05173"/>
    </source>
</evidence>
<comment type="caution">
    <text evidence="13">Lacks conserved residue(s) required for the propagation of feature annotation.</text>
</comment>
<dbReference type="RefSeq" id="WP_027287399.1">
    <property type="nucleotide sequence ID" value="NZ_NRRE01000020.1"/>
</dbReference>
<dbReference type="EC" id="1.17.1.8" evidence="10 13"/>
<keyword evidence="2 13" id="KW-0963">Cytoplasm</keyword>
<dbReference type="FunFam" id="3.30.360.10:FF:000004">
    <property type="entry name" value="4-hydroxy-tetrahydrodipicolinate reductase"/>
    <property type="match status" value="1"/>
</dbReference>
<feature type="active site" description="Proton donor" evidence="13">
    <location>
        <position position="158"/>
    </location>
</feature>
<dbReference type="GO" id="GO:0051287">
    <property type="term" value="F:NAD binding"/>
    <property type="evidence" value="ECO:0007669"/>
    <property type="project" value="UniProtKB-UniRule"/>
</dbReference>
<dbReference type="EMBL" id="NRRE01000020">
    <property type="protein sequence ID" value="MBK1696960.1"/>
    <property type="molecule type" value="Genomic_DNA"/>
</dbReference>
<gene>
    <name evidence="13" type="primary">dapB</name>
    <name evidence="16" type="ORF">CKO21_06845</name>
</gene>
<name>A0A934QIA7_9PROT</name>
<dbReference type="GO" id="GO:0008839">
    <property type="term" value="F:4-hydroxy-tetrahydrodipicolinate reductase"/>
    <property type="evidence" value="ECO:0007669"/>
    <property type="project" value="UniProtKB-UniRule"/>
</dbReference>
<keyword evidence="17" id="KW-1185">Reference proteome</keyword>
<reference evidence="16" key="1">
    <citation type="submission" date="2017-08" db="EMBL/GenBank/DDBJ databases">
        <authorList>
            <person name="Imhoff J.F."/>
            <person name="Rahn T."/>
            <person name="Kuenzel S."/>
            <person name="Neulinger S.C."/>
        </authorList>
    </citation>
    <scope>NUCLEOTIDE SEQUENCE</scope>
    <source>
        <strain evidence="16">DSM 9154</strain>
    </source>
</reference>
<dbReference type="InterPro" id="IPR036291">
    <property type="entry name" value="NAD(P)-bd_dom_sf"/>
</dbReference>
<dbReference type="InterPro" id="IPR022663">
    <property type="entry name" value="DapB_C"/>
</dbReference>
<dbReference type="HAMAP" id="MF_00102">
    <property type="entry name" value="DapB"/>
    <property type="match status" value="1"/>
</dbReference>
<evidence type="ECO:0000256" key="10">
    <source>
        <dbReference type="ARBA" id="ARBA00038983"/>
    </source>
</evidence>
<dbReference type="GO" id="GO:0005737">
    <property type="term" value="C:cytoplasm"/>
    <property type="evidence" value="ECO:0007669"/>
    <property type="project" value="UniProtKB-SubCell"/>
</dbReference>
<dbReference type="GO" id="GO:0050661">
    <property type="term" value="F:NADP binding"/>
    <property type="evidence" value="ECO:0007669"/>
    <property type="project" value="UniProtKB-UniRule"/>
</dbReference>
<dbReference type="InterPro" id="IPR022664">
    <property type="entry name" value="DapB_N_CS"/>
</dbReference>
<feature type="binding site" evidence="13">
    <location>
        <begin position="121"/>
        <end position="124"/>
    </location>
    <ligand>
        <name>NAD(+)</name>
        <dbReference type="ChEBI" id="CHEBI:57540"/>
    </ligand>
</feature>
<reference evidence="16" key="2">
    <citation type="journal article" date="2020" name="Microorganisms">
        <title>Osmotic Adaptation and Compatible Solute Biosynthesis of Phototrophic Bacteria as Revealed from Genome Analyses.</title>
        <authorList>
            <person name="Imhoff J.F."/>
            <person name="Rahn T."/>
            <person name="Kunzel S."/>
            <person name="Keller A."/>
            <person name="Neulinger S.C."/>
        </authorList>
    </citation>
    <scope>NUCLEOTIDE SEQUENCE</scope>
    <source>
        <strain evidence="16">DSM 9154</strain>
    </source>
</reference>
<dbReference type="Gene3D" id="3.40.50.720">
    <property type="entry name" value="NAD(P)-binding Rossmann-like Domain"/>
    <property type="match status" value="1"/>
</dbReference>
<evidence type="ECO:0000256" key="5">
    <source>
        <dbReference type="ARBA" id="ARBA00022915"/>
    </source>
</evidence>
<dbReference type="GO" id="GO:0009089">
    <property type="term" value="P:lysine biosynthetic process via diaminopimelate"/>
    <property type="evidence" value="ECO:0007669"/>
    <property type="project" value="UniProtKB-UniRule"/>
</dbReference>
<evidence type="ECO:0000256" key="11">
    <source>
        <dbReference type="ARBA" id="ARBA00049080"/>
    </source>
</evidence>
<evidence type="ECO:0000256" key="2">
    <source>
        <dbReference type="ARBA" id="ARBA00022490"/>
    </source>
</evidence>
<dbReference type="PROSITE" id="PS01298">
    <property type="entry name" value="DAPB"/>
    <property type="match status" value="1"/>
</dbReference>
<evidence type="ECO:0000256" key="9">
    <source>
        <dbReference type="ARBA" id="ARBA00037922"/>
    </source>
</evidence>
<feature type="binding site" evidence="13">
    <location>
        <begin position="97"/>
        <end position="99"/>
    </location>
    <ligand>
        <name>NAD(+)</name>
        <dbReference type="ChEBI" id="CHEBI:57540"/>
    </ligand>
</feature>
<dbReference type="GO" id="GO:0019877">
    <property type="term" value="P:diaminopimelate biosynthetic process"/>
    <property type="evidence" value="ECO:0007669"/>
    <property type="project" value="UniProtKB-UniRule"/>
</dbReference>
<evidence type="ECO:0000259" key="14">
    <source>
        <dbReference type="Pfam" id="PF01113"/>
    </source>
</evidence>
<keyword evidence="7 13" id="KW-0520">NAD</keyword>
<comment type="caution">
    <text evidence="13">Was originally thought to be a dihydrodipicolinate reductase (DHDPR), catalyzing the conversion of dihydrodipicolinate to tetrahydrodipicolinate. However, it was shown in E.coli that the substrate of the enzymatic reaction is not dihydrodipicolinate (DHDP) but in fact (2S,4S)-4-hydroxy-2,3,4,5-tetrahydrodipicolinic acid (HTPA), the product released by the DapA-catalyzed reaction.</text>
</comment>
<sequence>MRIGVAGCKGRMGRTIVDAVAAAEGAQLAGGSVRPDDAWVGQDLGSLTGHGQLDAPVVGDPMELVQRADAVIDFTTPELTVKHAELAAQAGITLVIGTTGLSDEQQEAIRRAARHVPVVQAPNMSLGVNLLLNLVQQVAAALDDSFDIEITEMHHRHKKDAPSGTALALGRAAAEGRKVVLEQVADRGRDGDTGERTPGNIGFAALRGGDVAGEHTVIFAGAGERIELSHKASNRGIFGQGAVKAALWARSQDPGLYSMQDVLGIG</sequence>
<dbReference type="GO" id="GO:0016726">
    <property type="term" value="F:oxidoreductase activity, acting on CH or CH2 groups, NAD or NADP as acceptor"/>
    <property type="evidence" value="ECO:0007669"/>
    <property type="project" value="UniProtKB-UniRule"/>
</dbReference>
<dbReference type="PANTHER" id="PTHR20836:SF0">
    <property type="entry name" value="4-HYDROXY-TETRAHYDRODIPICOLINATE REDUCTASE 1, CHLOROPLASTIC-RELATED"/>
    <property type="match status" value="1"/>
</dbReference>
<comment type="pathway">
    <text evidence="9 13">Amino-acid biosynthesis; L-lysine biosynthesis via DAP pathway; (S)-tetrahydrodipicolinate from L-aspartate: step 4/4.</text>
</comment>
<dbReference type="PANTHER" id="PTHR20836">
    <property type="entry name" value="DIHYDRODIPICOLINATE REDUCTASE"/>
    <property type="match status" value="1"/>
</dbReference>
<evidence type="ECO:0000256" key="8">
    <source>
        <dbReference type="ARBA" id="ARBA00023154"/>
    </source>
</evidence>
<evidence type="ECO:0000256" key="7">
    <source>
        <dbReference type="ARBA" id="ARBA00023027"/>
    </source>
</evidence>
<dbReference type="Proteomes" id="UP000778970">
    <property type="component" value="Unassembled WGS sequence"/>
</dbReference>
<dbReference type="CDD" id="cd02274">
    <property type="entry name" value="DHDPR_N"/>
    <property type="match status" value="1"/>
</dbReference>
<comment type="catalytic activity">
    <reaction evidence="12 13">
        <text>(S)-2,3,4,5-tetrahydrodipicolinate + NAD(+) + H2O = (2S,4S)-4-hydroxy-2,3,4,5-tetrahydrodipicolinate + NADH + H(+)</text>
        <dbReference type="Rhea" id="RHEA:35323"/>
        <dbReference type="ChEBI" id="CHEBI:15377"/>
        <dbReference type="ChEBI" id="CHEBI:15378"/>
        <dbReference type="ChEBI" id="CHEBI:16845"/>
        <dbReference type="ChEBI" id="CHEBI:57540"/>
        <dbReference type="ChEBI" id="CHEBI:57945"/>
        <dbReference type="ChEBI" id="CHEBI:67139"/>
        <dbReference type="EC" id="1.17.1.8"/>
    </reaction>
</comment>
<evidence type="ECO:0000256" key="13">
    <source>
        <dbReference type="HAMAP-Rule" id="MF_00102"/>
    </source>
</evidence>
<feature type="domain" description="Dihydrodipicolinate reductase C-terminal" evidence="15">
    <location>
        <begin position="127"/>
        <end position="263"/>
    </location>
</feature>
<comment type="caution">
    <text evidence="16">The sequence shown here is derived from an EMBL/GenBank/DDBJ whole genome shotgun (WGS) entry which is preliminary data.</text>
</comment>
<evidence type="ECO:0000256" key="3">
    <source>
        <dbReference type="ARBA" id="ARBA00022605"/>
    </source>
</evidence>
<evidence type="ECO:0000256" key="1">
    <source>
        <dbReference type="ARBA" id="ARBA00006642"/>
    </source>
</evidence>
<accession>A0A934QIA7</accession>
<comment type="function">
    <text evidence="13">Catalyzes the conversion of 4-hydroxy-tetrahydrodipicolinate (HTPA) to tetrahydrodipicolinate.</text>
</comment>
<comment type="subunit">
    <text evidence="13">Homotetramer.</text>
</comment>
<dbReference type="PIRSF" id="PIRSF000161">
    <property type="entry name" value="DHPR"/>
    <property type="match status" value="1"/>
</dbReference>
<proteinExistence type="inferred from homology"/>
<dbReference type="Pfam" id="PF01113">
    <property type="entry name" value="DapB_N"/>
    <property type="match status" value="1"/>
</dbReference>